<dbReference type="RefSeq" id="WP_076426983.1">
    <property type="nucleotide sequence ID" value="NZ_FTNO01000001.1"/>
</dbReference>
<evidence type="ECO:0000313" key="2">
    <source>
        <dbReference type="EMBL" id="SIQ68280.1"/>
    </source>
</evidence>
<accession>A0A1N6URL7</accession>
<evidence type="ECO:0000313" key="3">
    <source>
        <dbReference type="Proteomes" id="UP000186914"/>
    </source>
</evidence>
<keyword evidence="3" id="KW-1185">Reference proteome</keyword>
<dbReference type="AlphaFoldDB" id="A0A1N6URL7"/>
<name>A0A1N6URL7_9EURY</name>
<keyword evidence="1" id="KW-0812">Transmembrane</keyword>
<feature type="transmembrane region" description="Helical" evidence="1">
    <location>
        <begin position="12"/>
        <end position="33"/>
    </location>
</feature>
<keyword evidence="1" id="KW-1133">Transmembrane helix</keyword>
<proteinExistence type="predicted"/>
<dbReference type="OrthoDB" id="380502at2157"/>
<reference evidence="3" key="1">
    <citation type="submission" date="2017-01" db="EMBL/GenBank/DDBJ databases">
        <authorList>
            <person name="Varghese N."/>
            <person name="Submissions S."/>
        </authorList>
    </citation>
    <scope>NUCLEOTIDE SEQUENCE [LARGE SCALE GENOMIC DNA]</scope>
    <source>
        <strain evidence="3">CGMCC 1.7737</strain>
    </source>
</reference>
<protein>
    <submittedName>
        <fullName evidence="2">Uncharacterized protein</fullName>
    </submittedName>
</protein>
<organism evidence="2 3">
    <name type="scientific">Haladaptatus litoreus</name>
    <dbReference type="NCBI Taxonomy" id="553468"/>
    <lineage>
        <taxon>Archaea</taxon>
        <taxon>Methanobacteriati</taxon>
        <taxon>Methanobacteriota</taxon>
        <taxon>Stenosarchaea group</taxon>
        <taxon>Halobacteria</taxon>
        <taxon>Halobacteriales</taxon>
        <taxon>Haladaptataceae</taxon>
        <taxon>Haladaptatus</taxon>
    </lineage>
</organism>
<feature type="transmembrane region" description="Helical" evidence="1">
    <location>
        <begin position="39"/>
        <end position="60"/>
    </location>
</feature>
<gene>
    <name evidence="2" type="ORF">SAMN05421858_0068</name>
</gene>
<evidence type="ECO:0000256" key="1">
    <source>
        <dbReference type="SAM" id="Phobius"/>
    </source>
</evidence>
<keyword evidence="1" id="KW-0472">Membrane</keyword>
<dbReference type="Proteomes" id="UP000186914">
    <property type="component" value="Unassembled WGS sequence"/>
</dbReference>
<dbReference type="EMBL" id="FTNO01000001">
    <property type="protein sequence ID" value="SIQ68280.1"/>
    <property type="molecule type" value="Genomic_DNA"/>
</dbReference>
<sequence>MGDDRIIRRLNVVVVLLSVIAILLAMPYLLSVFDHLTRLLQAVAAALGTIGIFVLVQRYWTVWD</sequence>